<feature type="region of interest" description="Disordered" evidence="1">
    <location>
        <begin position="35"/>
        <end position="54"/>
    </location>
</feature>
<gene>
    <name evidence="4" type="ORF">IB285_03120</name>
</gene>
<dbReference type="InterPro" id="IPR009683">
    <property type="entry name" value="Extensin-like_C"/>
</dbReference>
<dbReference type="Pfam" id="PF06904">
    <property type="entry name" value="Extensin-like_C"/>
    <property type="match status" value="1"/>
</dbReference>
<evidence type="ECO:0000256" key="2">
    <source>
        <dbReference type="SAM" id="SignalP"/>
    </source>
</evidence>
<keyword evidence="2" id="KW-0732">Signal</keyword>
<feature type="domain" description="Extensin-like C-terminal" evidence="3">
    <location>
        <begin position="60"/>
        <end position="235"/>
    </location>
</feature>
<dbReference type="Proteomes" id="UP000635384">
    <property type="component" value="Unassembled WGS sequence"/>
</dbReference>
<evidence type="ECO:0000256" key="1">
    <source>
        <dbReference type="SAM" id="MobiDB-lite"/>
    </source>
</evidence>
<name>A0ABR8KN93_9SPHN</name>
<comment type="caution">
    <text evidence="4">The sequence shown here is derived from an EMBL/GenBank/DDBJ whole genome shotgun (WGS) entry which is preliminary data.</text>
</comment>
<reference evidence="4 5" key="1">
    <citation type="submission" date="2020-09" db="EMBL/GenBank/DDBJ databases">
        <authorList>
            <person name="Yoon J.-W."/>
        </authorList>
    </citation>
    <scope>NUCLEOTIDE SEQUENCE [LARGE SCALE GENOMIC DNA]</scope>
    <source>
        <strain evidence="4 5">KMU-140</strain>
    </source>
</reference>
<proteinExistence type="predicted"/>
<accession>A0ABR8KN93</accession>
<evidence type="ECO:0000313" key="4">
    <source>
        <dbReference type="EMBL" id="MBD2841244.1"/>
    </source>
</evidence>
<evidence type="ECO:0000313" key="5">
    <source>
        <dbReference type="Proteomes" id="UP000635384"/>
    </source>
</evidence>
<keyword evidence="5" id="KW-1185">Reference proteome</keyword>
<evidence type="ECO:0000259" key="3">
    <source>
        <dbReference type="Pfam" id="PF06904"/>
    </source>
</evidence>
<feature type="signal peptide" evidence="2">
    <location>
        <begin position="1"/>
        <end position="25"/>
    </location>
</feature>
<dbReference type="EMBL" id="JACXLC010000001">
    <property type="protein sequence ID" value="MBD2841244.1"/>
    <property type="molecule type" value="Genomic_DNA"/>
</dbReference>
<protein>
    <submittedName>
        <fullName evidence="4">Extensin family protein</fullName>
    </submittedName>
</protein>
<dbReference type="PROSITE" id="PS51257">
    <property type="entry name" value="PROKAR_LIPOPROTEIN"/>
    <property type="match status" value="1"/>
</dbReference>
<organism evidence="4 5">
    <name type="scientific">Erythrobacter rubeus</name>
    <dbReference type="NCBI Taxonomy" id="2760803"/>
    <lineage>
        <taxon>Bacteria</taxon>
        <taxon>Pseudomonadati</taxon>
        <taxon>Pseudomonadota</taxon>
        <taxon>Alphaproteobacteria</taxon>
        <taxon>Sphingomonadales</taxon>
        <taxon>Erythrobacteraceae</taxon>
        <taxon>Erythrobacter/Porphyrobacter group</taxon>
        <taxon>Erythrobacter</taxon>
    </lineage>
</organism>
<sequence length="235" mass="24649">MTHFAIRCSWLSRHTALLVSALLLAACGGAVPQASSGRTSSDMPPPSRIASTPPRVAGSQCIADLQAAGARFSALPDSYTGPGCNKIGTVQLSALAGDGSQFGITNIGPVQCQTASAFSAWARFGVDRAARQILGSPLARIETMGSYACRNIAGSGRRSAHATAGAIDVSGFVLEDGRRITLSGDWDGGSRAEKRFLRVVHESACKRFGTVLGPDYNRAHEDHFHLEGTGAKFCR</sequence>
<feature type="chain" id="PRO_5047288326" evidence="2">
    <location>
        <begin position="26"/>
        <end position="235"/>
    </location>
</feature>